<dbReference type="RefSeq" id="WP_213171252.1">
    <property type="nucleotide sequence ID" value="NZ_CP070496.1"/>
</dbReference>
<dbReference type="AlphaFoldDB" id="A0A895XUB6"/>
<feature type="transmembrane region" description="Helical" evidence="1">
    <location>
        <begin position="83"/>
        <end position="104"/>
    </location>
</feature>
<evidence type="ECO:0000313" key="2">
    <source>
        <dbReference type="EMBL" id="QSB05248.1"/>
    </source>
</evidence>
<keyword evidence="1" id="KW-0472">Membrane</keyword>
<dbReference type="Proteomes" id="UP000662939">
    <property type="component" value="Chromosome"/>
</dbReference>
<reference evidence="2" key="1">
    <citation type="submission" date="2021-02" db="EMBL/GenBank/DDBJ databases">
        <title>Natronoglycomyces albus gen. nov., sp. nov, a haloalkaliphilic actinobacterium from a soda solonchak soil.</title>
        <authorList>
            <person name="Sorokin D.Y."/>
            <person name="Khijniak T.V."/>
            <person name="Zakharycheva A.P."/>
            <person name="Boueva O.V."/>
            <person name="Ariskina E.V."/>
            <person name="Hahnke R.L."/>
            <person name="Bunk B."/>
            <person name="Sproer C."/>
            <person name="Schumann P."/>
            <person name="Evtushenko L.I."/>
            <person name="Kublanov I.V."/>
        </authorList>
    </citation>
    <scope>NUCLEOTIDE SEQUENCE</scope>
    <source>
        <strain evidence="2">DSM 106290</strain>
    </source>
</reference>
<keyword evidence="1" id="KW-0812">Transmembrane</keyword>
<feature type="transmembrane region" description="Helical" evidence="1">
    <location>
        <begin position="44"/>
        <end position="63"/>
    </location>
</feature>
<feature type="transmembrane region" description="Helical" evidence="1">
    <location>
        <begin position="110"/>
        <end position="129"/>
    </location>
</feature>
<dbReference type="EMBL" id="CP070496">
    <property type="protein sequence ID" value="QSB05248.1"/>
    <property type="molecule type" value="Genomic_DNA"/>
</dbReference>
<accession>A0A895XUB6</accession>
<keyword evidence="1" id="KW-1133">Transmembrane helix</keyword>
<evidence type="ECO:0000313" key="3">
    <source>
        <dbReference type="Proteomes" id="UP000662939"/>
    </source>
</evidence>
<sequence>MSRRDRQSLRSRLRTLSNLELINIVWIAVAVFVLLDVPRSLPNVLGFGLVALLLGQGAAYWAAKVRQIEDSQPRPRHLALFRALQPINVTALVLAGAYVGWAAITSPGASTLPGLIFLALAIAEYVNYFHWQLMHDSASDVRFLIRHRRLRRSALYRDIRQHTAASPL</sequence>
<proteinExistence type="predicted"/>
<organism evidence="2 3">
    <name type="scientific">Natronoglycomyces albus</name>
    <dbReference type="NCBI Taxonomy" id="2811108"/>
    <lineage>
        <taxon>Bacteria</taxon>
        <taxon>Bacillati</taxon>
        <taxon>Actinomycetota</taxon>
        <taxon>Actinomycetes</taxon>
        <taxon>Glycomycetales</taxon>
        <taxon>Glycomycetaceae</taxon>
        <taxon>Natronoglycomyces</taxon>
    </lineage>
</organism>
<gene>
    <name evidence="2" type="ORF">JQS30_16080</name>
</gene>
<keyword evidence="3" id="KW-1185">Reference proteome</keyword>
<name>A0A895XUB6_9ACTN</name>
<dbReference type="KEGG" id="nav:JQS30_16080"/>
<evidence type="ECO:0000256" key="1">
    <source>
        <dbReference type="SAM" id="Phobius"/>
    </source>
</evidence>
<protein>
    <submittedName>
        <fullName evidence="2">Uncharacterized protein</fullName>
    </submittedName>
</protein>
<feature type="transmembrane region" description="Helical" evidence="1">
    <location>
        <begin position="21"/>
        <end position="38"/>
    </location>
</feature>